<evidence type="ECO:0000256" key="1">
    <source>
        <dbReference type="ARBA" id="ARBA00022679"/>
    </source>
</evidence>
<dbReference type="RefSeq" id="WP_302927832.1">
    <property type="nucleotide sequence ID" value="NZ_JAJEPW010000004.1"/>
</dbReference>
<dbReference type="Gene3D" id="3.90.550.10">
    <property type="entry name" value="Spore Coat Polysaccharide Biosynthesis Protein SpsA, Chain A"/>
    <property type="match status" value="1"/>
</dbReference>
<gene>
    <name evidence="4 5" type="primary">ispD</name>
    <name evidence="5" type="ORF">LKD37_02820</name>
</gene>
<dbReference type="InterPro" id="IPR050088">
    <property type="entry name" value="IspD/TarI_cytidylyltransf_bact"/>
</dbReference>
<dbReference type="GO" id="GO:0050518">
    <property type="term" value="F:2-C-methyl-D-erythritol 4-phosphate cytidylyltransferase activity"/>
    <property type="evidence" value="ECO:0007669"/>
    <property type="project" value="UniProtKB-UniRule"/>
</dbReference>
<reference evidence="5" key="1">
    <citation type="submission" date="2021-10" db="EMBL/GenBank/DDBJ databases">
        <title>Anaerobic single-cell dispensing facilitates the cultivation of human gut bacteria.</title>
        <authorList>
            <person name="Afrizal A."/>
        </authorList>
    </citation>
    <scope>NUCLEOTIDE SEQUENCE</scope>
    <source>
        <strain evidence="5">CLA-AA-H272</strain>
    </source>
</reference>
<dbReference type="InterPro" id="IPR034683">
    <property type="entry name" value="IspD/TarI"/>
</dbReference>
<dbReference type="PANTHER" id="PTHR32125:SF4">
    <property type="entry name" value="2-C-METHYL-D-ERYTHRITOL 4-PHOSPHATE CYTIDYLYLTRANSFERASE, CHLOROPLASTIC"/>
    <property type="match status" value="1"/>
</dbReference>
<comment type="caution">
    <text evidence="5">The sequence shown here is derived from an EMBL/GenBank/DDBJ whole genome shotgun (WGS) entry which is preliminary data.</text>
</comment>
<dbReference type="CDD" id="cd02516">
    <property type="entry name" value="CDP-ME_synthetase"/>
    <property type="match status" value="1"/>
</dbReference>
<sequence>MGKLFDKIRRIQDKTRPFCTAIIPAAGSSTRMGGQDKLLTDLCGAPVLMRTLCAIDRTELVDEIIVATREELLLTVADLCGRCGLHKPVKVVRGGSTRAQSVLAAALEANPKAGLLAVHDAARPLVDPAEFDEIIRLACRTNAAAPAVPVTDTIKAADPTDGRVLSTPDRSTLFAVYTPQVIEASLLKAALQSAIDAGAEITDDCSAVERLGKEVYLATGSRENIKITTPLDLLIAEAILRGRDR</sequence>
<evidence type="ECO:0000256" key="3">
    <source>
        <dbReference type="ARBA" id="ARBA00023229"/>
    </source>
</evidence>
<dbReference type="Proteomes" id="UP001199319">
    <property type="component" value="Unassembled WGS sequence"/>
</dbReference>
<accession>A0AAE3A9I8</accession>
<comment type="pathway">
    <text evidence="4">Isoprenoid biosynthesis; isopentenyl diphosphate biosynthesis via DXP pathway; isopentenyl diphosphate from 1-deoxy-D-xylulose 5-phosphate: step 2/6.</text>
</comment>
<name>A0AAE3A9I8_9FIRM</name>
<organism evidence="5 6">
    <name type="scientific">Brotocaccenecus cirricatena</name>
    <dbReference type="NCBI Taxonomy" id="3064195"/>
    <lineage>
        <taxon>Bacteria</taxon>
        <taxon>Bacillati</taxon>
        <taxon>Bacillota</taxon>
        <taxon>Clostridia</taxon>
        <taxon>Eubacteriales</taxon>
        <taxon>Oscillospiraceae</taxon>
        <taxon>Brotocaccenecus</taxon>
    </lineage>
</organism>
<comment type="function">
    <text evidence="4">Catalyzes the formation of 4-diphosphocytidyl-2-C-methyl-D-erythritol from CTP and 2-C-methyl-D-erythritol 4-phosphate (MEP).</text>
</comment>
<feature type="site" description="Positions MEP for the nucleophilic attack" evidence="4">
    <location>
        <position position="170"/>
    </location>
</feature>
<evidence type="ECO:0000313" key="5">
    <source>
        <dbReference type="EMBL" id="MCC2128462.1"/>
    </source>
</evidence>
<dbReference type="InterPro" id="IPR001228">
    <property type="entry name" value="IspD"/>
</dbReference>
<dbReference type="InterPro" id="IPR029044">
    <property type="entry name" value="Nucleotide-diphossugar_trans"/>
</dbReference>
<evidence type="ECO:0000256" key="2">
    <source>
        <dbReference type="ARBA" id="ARBA00022695"/>
    </source>
</evidence>
<dbReference type="EC" id="2.7.7.60" evidence="4"/>
<dbReference type="GO" id="GO:0019288">
    <property type="term" value="P:isopentenyl diphosphate biosynthetic process, methylerythritol 4-phosphate pathway"/>
    <property type="evidence" value="ECO:0007669"/>
    <property type="project" value="UniProtKB-UniRule"/>
</dbReference>
<evidence type="ECO:0000256" key="4">
    <source>
        <dbReference type="HAMAP-Rule" id="MF_00108"/>
    </source>
</evidence>
<comment type="catalytic activity">
    <reaction evidence="4">
        <text>2-C-methyl-D-erythritol 4-phosphate + CTP + H(+) = 4-CDP-2-C-methyl-D-erythritol + diphosphate</text>
        <dbReference type="Rhea" id="RHEA:13429"/>
        <dbReference type="ChEBI" id="CHEBI:15378"/>
        <dbReference type="ChEBI" id="CHEBI:33019"/>
        <dbReference type="ChEBI" id="CHEBI:37563"/>
        <dbReference type="ChEBI" id="CHEBI:57823"/>
        <dbReference type="ChEBI" id="CHEBI:58262"/>
        <dbReference type="EC" id="2.7.7.60"/>
    </reaction>
</comment>
<keyword evidence="6" id="KW-1185">Reference proteome</keyword>
<feature type="site" description="Transition state stabilizer" evidence="4">
    <location>
        <position position="31"/>
    </location>
</feature>
<dbReference type="SUPFAM" id="SSF53448">
    <property type="entry name" value="Nucleotide-diphospho-sugar transferases"/>
    <property type="match status" value="1"/>
</dbReference>
<dbReference type="Pfam" id="PF01128">
    <property type="entry name" value="IspD"/>
    <property type="match status" value="1"/>
</dbReference>
<dbReference type="NCBIfam" id="TIGR00453">
    <property type="entry name" value="ispD"/>
    <property type="match status" value="1"/>
</dbReference>
<feature type="site" description="Positions MEP for the nucleophilic attack" evidence="4">
    <location>
        <position position="226"/>
    </location>
</feature>
<keyword evidence="1 4" id="KW-0808">Transferase</keyword>
<dbReference type="PANTHER" id="PTHR32125">
    <property type="entry name" value="2-C-METHYL-D-ERYTHRITOL 4-PHOSPHATE CYTIDYLYLTRANSFERASE, CHLOROPLASTIC"/>
    <property type="match status" value="1"/>
</dbReference>
<keyword evidence="2 4" id="KW-0548">Nucleotidyltransferase</keyword>
<comment type="similarity">
    <text evidence="4">Belongs to the IspD/TarI cytidylyltransferase family. IspD subfamily.</text>
</comment>
<dbReference type="AlphaFoldDB" id="A0AAE3A9I8"/>
<feature type="site" description="Transition state stabilizer" evidence="4">
    <location>
        <position position="37"/>
    </location>
</feature>
<dbReference type="FunFam" id="3.90.550.10:FF:000003">
    <property type="entry name" value="2-C-methyl-D-erythritol 4-phosphate cytidylyltransferase"/>
    <property type="match status" value="1"/>
</dbReference>
<dbReference type="EMBL" id="JAJEPW010000004">
    <property type="protein sequence ID" value="MCC2128462.1"/>
    <property type="molecule type" value="Genomic_DNA"/>
</dbReference>
<proteinExistence type="inferred from homology"/>
<evidence type="ECO:0000313" key="6">
    <source>
        <dbReference type="Proteomes" id="UP001199319"/>
    </source>
</evidence>
<keyword evidence="3 4" id="KW-0414">Isoprene biosynthesis</keyword>
<dbReference type="HAMAP" id="MF_00108">
    <property type="entry name" value="IspD"/>
    <property type="match status" value="1"/>
</dbReference>
<protein>
    <recommendedName>
        <fullName evidence="4">2-C-methyl-D-erythritol 4-phosphate cytidylyltransferase</fullName>
        <ecNumber evidence="4">2.7.7.60</ecNumber>
    </recommendedName>
    <alternativeName>
        <fullName evidence="4">4-diphosphocytidyl-2C-methyl-D-erythritol synthase</fullName>
    </alternativeName>
    <alternativeName>
        <fullName evidence="4">MEP cytidylyltransferase</fullName>
        <shortName evidence="4">MCT</shortName>
    </alternativeName>
</protein>